<protein>
    <recommendedName>
        <fullName evidence="3">Twin-arginine translocation pathway signal protein</fullName>
    </recommendedName>
</protein>
<sequence length="174" mass="18550">MPSRRELLKTGLGGAVALALATLLASPQPEGPAEDWVASLKLRALTPLDAQLLAAIAPAVLGPGVAPPEDVVRGVDRAVAGLPPAMRAELRQLLDLLGNPWGRRWIAGVATPWRQASAEDVAAFLQRWRGSAFPLLRSGYQALHQLLNAAWYGNPASWPALGYRQPAAVMEMLP</sequence>
<dbReference type="PROSITE" id="PS51318">
    <property type="entry name" value="TAT"/>
    <property type="match status" value="1"/>
</dbReference>
<dbReference type="RefSeq" id="WP_081555127.1">
    <property type="nucleotide sequence ID" value="NZ_MUKV01000007.1"/>
</dbReference>
<comment type="caution">
    <text evidence="1">The sequence shown here is derived from an EMBL/GenBank/DDBJ whole genome shotgun (WGS) entry which is preliminary data.</text>
</comment>
<accession>A0A1W0D3P3</accession>
<proteinExistence type="predicted"/>
<dbReference type="EMBL" id="MUKV01000007">
    <property type="protein sequence ID" value="OQS41655.1"/>
    <property type="molecule type" value="Genomic_DNA"/>
</dbReference>
<gene>
    <name evidence="1" type="ORF">B0T45_07935</name>
</gene>
<dbReference type="Proteomes" id="UP000192721">
    <property type="component" value="Unassembled WGS sequence"/>
</dbReference>
<reference evidence="1 2" key="1">
    <citation type="submission" date="2017-02" db="EMBL/GenBank/DDBJ databases">
        <title>Chromobacterium haemolyticum H5244.</title>
        <authorList>
            <person name="Gulvik C.A."/>
        </authorList>
    </citation>
    <scope>NUCLEOTIDE SEQUENCE [LARGE SCALE GENOMIC DNA]</scope>
    <source>
        <strain evidence="1 2">H5244</strain>
    </source>
</reference>
<dbReference type="InterPro" id="IPR006311">
    <property type="entry name" value="TAT_signal"/>
</dbReference>
<evidence type="ECO:0000313" key="2">
    <source>
        <dbReference type="Proteomes" id="UP000192721"/>
    </source>
</evidence>
<evidence type="ECO:0000313" key="1">
    <source>
        <dbReference type="EMBL" id="OQS41655.1"/>
    </source>
</evidence>
<organism evidence="1 2">
    <name type="scientific">Chromobacterium haemolyticum</name>
    <dbReference type="NCBI Taxonomy" id="394935"/>
    <lineage>
        <taxon>Bacteria</taxon>
        <taxon>Pseudomonadati</taxon>
        <taxon>Pseudomonadota</taxon>
        <taxon>Betaproteobacteria</taxon>
        <taxon>Neisseriales</taxon>
        <taxon>Chromobacteriaceae</taxon>
        <taxon>Chromobacterium</taxon>
    </lineage>
</organism>
<dbReference type="AlphaFoldDB" id="A0A1W0D3P3"/>
<evidence type="ECO:0008006" key="3">
    <source>
        <dbReference type="Google" id="ProtNLM"/>
    </source>
</evidence>
<name>A0A1W0D3P3_9NEIS</name>